<sequence length="251" mass="29602">MKVISGYAYDYNEKNLYIYGSSIYVINAQLTPQKIVDQNGDYIQMNYMTLIDRQSFDFIQFDIRDSSGYIIQFIYIEQLNYILFNTSGSQDQISLYDVSAQQKIVTLSGVKYNSLDNKNIIQVEYDESSIRYVMFLDAEGTFYLSSIDPKLPFQSFVKISEFTDGQEKIQKFSYDNITNDVFIYSDQQIYKFDYNLLGNQYEPILNEPQSLFVQISINSMQTDFLIINKFNVIQRYTEQKKQQPNFYYLQA</sequence>
<gene>
    <name evidence="1" type="ORF">TTHERM_000973000</name>
</gene>
<dbReference type="InParanoid" id="W7X939"/>
<dbReference type="EMBL" id="GG662813">
    <property type="protein sequence ID" value="EWS75915.1"/>
    <property type="molecule type" value="Genomic_DNA"/>
</dbReference>
<name>W7X939_TETTS</name>
<accession>W7X939</accession>
<keyword evidence="2" id="KW-1185">Reference proteome</keyword>
<dbReference type="RefSeq" id="XP_012651540.1">
    <property type="nucleotide sequence ID" value="XM_012796086.1"/>
</dbReference>
<protein>
    <submittedName>
        <fullName evidence="1">Uncharacterized protein</fullName>
    </submittedName>
</protein>
<dbReference type="Proteomes" id="UP000009168">
    <property type="component" value="Unassembled WGS sequence"/>
</dbReference>
<reference evidence="2" key="1">
    <citation type="journal article" date="2006" name="PLoS Biol.">
        <title>Macronuclear genome sequence of the ciliate Tetrahymena thermophila, a model eukaryote.</title>
        <authorList>
            <person name="Eisen J.A."/>
            <person name="Coyne R.S."/>
            <person name="Wu M."/>
            <person name="Wu D."/>
            <person name="Thiagarajan M."/>
            <person name="Wortman J.R."/>
            <person name="Badger J.H."/>
            <person name="Ren Q."/>
            <person name="Amedeo P."/>
            <person name="Jones K.M."/>
            <person name="Tallon L.J."/>
            <person name="Delcher A.L."/>
            <person name="Salzberg S.L."/>
            <person name="Silva J.C."/>
            <person name="Haas B.J."/>
            <person name="Majoros W.H."/>
            <person name="Farzad M."/>
            <person name="Carlton J.M."/>
            <person name="Smith R.K. Jr."/>
            <person name="Garg J."/>
            <person name="Pearlman R.E."/>
            <person name="Karrer K.M."/>
            <person name="Sun L."/>
            <person name="Manning G."/>
            <person name="Elde N.C."/>
            <person name="Turkewitz A.P."/>
            <person name="Asai D.J."/>
            <person name="Wilkes D.E."/>
            <person name="Wang Y."/>
            <person name="Cai H."/>
            <person name="Collins K."/>
            <person name="Stewart B.A."/>
            <person name="Lee S.R."/>
            <person name="Wilamowska K."/>
            <person name="Weinberg Z."/>
            <person name="Ruzzo W.L."/>
            <person name="Wloga D."/>
            <person name="Gaertig J."/>
            <person name="Frankel J."/>
            <person name="Tsao C.-C."/>
            <person name="Gorovsky M.A."/>
            <person name="Keeling P.J."/>
            <person name="Waller R.F."/>
            <person name="Patron N.J."/>
            <person name="Cherry J.M."/>
            <person name="Stover N.A."/>
            <person name="Krieger C.J."/>
            <person name="del Toro C."/>
            <person name="Ryder H.F."/>
            <person name="Williamson S.C."/>
            <person name="Barbeau R.A."/>
            <person name="Hamilton E.P."/>
            <person name="Orias E."/>
        </authorList>
    </citation>
    <scope>NUCLEOTIDE SEQUENCE [LARGE SCALE GENOMIC DNA]</scope>
    <source>
        <strain evidence="2">SB210</strain>
    </source>
</reference>
<dbReference type="AlphaFoldDB" id="W7X939"/>
<dbReference type="KEGG" id="tet:TTHERM_000973000"/>
<organism evidence="1 2">
    <name type="scientific">Tetrahymena thermophila (strain SB210)</name>
    <dbReference type="NCBI Taxonomy" id="312017"/>
    <lineage>
        <taxon>Eukaryota</taxon>
        <taxon>Sar</taxon>
        <taxon>Alveolata</taxon>
        <taxon>Ciliophora</taxon>
        <taxon>Intramacronucleata</taxon>
        <taxon>Oligohymenophorea</taxon>
        <taxon>Hymenostomatida</taxon>
        <taxon>Tetrahymenina</taxon>
        <taxon>Tetrahymenidae</taxon>
        <taxon>Tetrahymena</taxon>
    </lineage>
</organism>
<evidence type="ECO:0000313" key="2">
    <source>
        <dbReference type="Proteomes" id="UP000009168"/>
    </source>
</evidence>
<dbReference type="GeneID" id="24441267"/>
<proteinExistence type="predicted"/>
<evidence type="ECO:0000313" key="1">
    <source>
        <dbReference type="EMBL" id="EWS75915.1"/>
    </source>
</evidence>